<dbReference type="Pfam" id="PF00427">
    <property type="entry name" value="PBS_linker_poly"/>
    <property type="match status" value="3"/>
</dbReference>
<dbReference type="Gene3D" id="1.10.490.20">
    <property type="entry name" value="Phycocyanins"/>
    <property type="match status" value="1"/>
</dbReference>
<feature type="domain" description="PBS-linker" evidence="22">
    <location>
        <begin position="681"/>
        <end position="858"/>
    </location>
</feature>
<evidence type="ECO:0000256" key="7">
    <source>
        <dbReference type="ARBA" id="ARBA00022549"/>
    </source>
</evidence>
<dbReference type="PANTHER" id="PTHR34011">
    <property type="entry name" value="PHYCOBILISOME 32.1 KDA LINKER POLYPEPTIDE, PHYCOCYANIN-ASSOCIATED, ROD 2-RELATED"/>
    <property type="match status" value="1"/>
</dbReference>
<feature type="domain" description="PBS-linker" evidence="22">
    <location>
        <begin position="241"/>
        <end position="421"/>
    </location>
</feature>
<keyword evidence="11" id="KW-0249">Electron transport</keyword>
<organism evidence="23">
    <name type="scientific">Cyanidium sp. THAL103</name>
    <dbReference type="NCBI Taxonomy" id="3027999"/>
    <lineage>
        <taxon>Eukaryota</taxon>
        <taxon>Rhodophyta</taxon>
        <taxon>Bangiophyceae</taxon>
        <taxon>Cyanidiales</taxon>
        <taxon>Cyanidiaceae</taxon>
        <taxon>Cyanidium</taxon>
    </lineage>
</organism>
<feature type="domain" description="PBS-linker" evidence="22">
    <location>
        <begin position="482"/>
        <end position="662"/>
    </location>
</feature>
<evidence type="ECO:0000256" key="2">
    <source>
        <dbReference type="ARBA" id="ARBA00008182"/>
    </source>
</evidence>
<evidence type="ECO:0000256" key="21">
    <source>
        <dbReference type="PROSITE-ProRule" id="PRU00775"/>
    </source>
</evidence>
<comment type="similarity">
    <text evidence="2">Belongs to the phycobiliprotein family.</text>
</comment>
<evidence type="ECO:0000256" key="20">
    <source>
        <dbReference type="ARBA" id="ARBA00033322"/>
    </source>
</evidence>
<dbReference type="InterPro" id="IPR038255">
    <property type="entry name" value="PBS_linker_sf"/>
</dbReference>
<evidence type="ECO:0000256" key="14">
    <source>
        <dbReference type="ARBA" id="ARBA00023136"/>
    </source>
</evidence>
<evidence type="ECO:0000256" key="15">
    <source>
        <dbReference type="ARBA" id="ARBA00023239"/>
    </source>
</evidence>
<dbReference type="Gene3D" id="1.10.3130.20">
    <property type="entry name" value="Phycobilisome linker domain"/>
    <property type="match status" value="3"/>
</dbReference>
<dbReference type="EMBL" id="OP616817">
    <property type="protein sequence ID" value="WDA99931.1"/>
    <property type="molecule type" value="Genomic_DNA"/>
</dbReference>
<evidence type="ECO:0000256" key="6">
    <source>
        <dbReference type="ARBA" id="ARBA00022531"/>
    </source>
</evidence>
<evidence type="ECO:0000256" key="5">
    <source>
        <dbReference type="ARBA" id="ARBA00022528"/>
    </source>
</evidence>
<keyword evidence="16" id="KW-0089">Bile pigment</keyword>
<dbReference type="InterPro" id="IPR012128">
    <property type="entry name" value="Phycobilisome_asu/bsu"/>
</dbReference>
<evidence type="ECO:0000256" key="13">
    <source>
        <dbReference type="ARBA" id="ARBA00023078"/>
    </source>
</evidence>
<geneLocation type="plastid" evidence="23"/>
<proteinExistence type="inferred from homology"/>
<evidence type="ECO:0000256" key="4">
    <source>
        <dbReference type="ARBA" id="ARBA00022448"/>
    </source>
</evidence>
<dbReference type="PANTHER" id="PTHR34011:SF6">
    <property type="entry name" value="PHYCOBILIPROTEIN APCE"/>
    <property type="match status" value="1"/>
</dbReference>
<evidence type="ECO:0000256" key="19">
    <source>
        <dbReference type="ARBA" id="ARBA00031629"/>
    </source>
</evidence>
<reference evidence="23" key="1">
    <citation type="journal article" date="2023" name="J. Phycol.">
        <title>Revised classification of the Cyanidiophyceae based on plastid genome data with descriptions of the Cavernulicolales ord. nov. and Galdieriales ord. nov. (Rhodophyta).</title>
        <authorList>
            <person name="Park S.I."/>
            <person name="Cho C.H."/>
            <person name="Ciniglia C."/>
            <person name="Huang T.Y."/>
            <person name="Liu S.L."/>
            <person name="Bustamante D.E."/>
            <person name="Calderon M.S."/>
            <person name="Mansilla A."/>
            <person name="McDermott T."/>
            <person name="Andersen R.A."/>
            <person name="Yoon H.S."/>
        </authorList>
    </citation>
    <scope>NUCLEOTIDE SEQUENCE</scope>
</reference>
<dbReference type="Pfam" id="PF00502">
    <property type="entry name" value="Phycobilisome"/>
    <property type="match status" value="1"/>
</dbReference>
<name>A0A9Y1MY76_9RHOD</name>
<dbReference type="GO" id="GO:0009535">
    <property type="term" value="C:chloroplast thylakoid membrane"/>
    <property type="evidence" value="ECO:0007669"/>
    <property type="project" value="UniProtKB-SubCell"/>
</dbReference>
<evidence type="ECO:0000256" key="1">
    <source>
        <dbReference type="ARBA" id="ARBA00004185"/>
    </source>
</evidence>
<comment type="function">
    <text evidence="17">This protein is postulated to act both as terminal energy acceptor and as a linker polypeptide that stabilizes the phycobilisome architecture. May have intrinsic bilin lyase activity.</text>
</comment>
<evidence type="ECO:0000256" key="18">
    <source>
        <dbReference type="ARBA" id="ARBA00029643"/>
    </source>
</evidence>
<evidence type="ECO:0000256" key="17">
    <source>
        <dbReference type="ARBA" id="ARBA00025203"/>
    </source>
</evidence>
<accession>A0A9Y1MY76</accession>
<keyword evidence="13" id="KW-0793">Thylakoid</keyword>
<dbReference type="InterPro" id="IPR038719">
    <property type="entry name" value="Phycobilisome_asu/bsu_sf"/>
</dbReference>
<evidence type="ECO:0000313" key="23">
    <source>
        <dbReference type="EMBL" id="WDA99931.1"/>
    </source>
</evidence>
<evidence type="ECO:0000256" key="3">
    <source>
        <dbReference type="ARBA" id="ARBA00018674"/>
    </source>
</evidence>
<dbReference type="GO" id="GO:0015979">
    <property type="term" value="P:photosynthesis"/>
    <property type="evidence" value="ECO:0007669"/>
    <property type="project" value="UniProtKB-KW"/>
</dbReference>
<evidence type="ECO:0000256" key="16">
    <source>
        <dbReference type="ARBA" id="ARBA00023307"/>
    </source>
</evidence>
<evidence type="ECO:0000256" key="10">
    <source>
        <dbReference type="ARBA" id="ARBA00022738"/>
    </source>
</evidence>
<evidence type="ECO:0000256" key="8">
    <source>
        <dbReference type="ARBA" id="ARBA00022640"/>
    </source>
</evidence>
<dbReference type="GO" id="GO:0030089">
    <property type="term" value="C:phycobilisome"/>
    <property type="evidence" value="ECO:0007669"/>
    <property type="project" value="UniProtKB-UniRule"/>
</dbReference>
<keyword evidence="4" id="KW-0813">Transport</keyword>
<dbReference type="SUPFAM" id="SSF46458">
    <property type="entry name" value="Globin-like"/>
    <property type="match status" value="1"/>
</dbReference>
<evidence type="ECO:0000256" key="12">
    <source>
        <dbReference type="ARBA" id="ARBA00022991"/>
    </source>
</evidence>
<dbReference type="AlphaFoldDB" id="A0A9Y1MY76"/>
<keyword evidence="9" id="KW-0677">Repeat</keyword>
<comment type="similarity">
    <text evidence="21">Belongs to the phycobilisome linker protein family.</text>
</comment>
<comment type="subcellular location">
    <subcellularLocation>
        <location evidence="1">Plastid</location>
        <location evidence="1">Chloroplast thylakoid membrane</location>
        <topology evidence="1">Peripheral membrane protein</topology>
        <orientation evidence="1">Stromal side</orientation>
    </subcellularLocation>
</comment>
<evidence type="ECO:0000259" key="22">
    <source>
        <dbReference type="PROSITE" id="PS51445"/>
    </source>
</evidence>
<keyword evidence="5" id="KW-0150">Chloroplast</keyword>
<keyword evidence="12" id="KW-0157">Chromophore</keyword>
<keyword evidence="8 23" id="KW-0934">Plastid</keyword>
<evidence type="ECO:0000256" key="11">
    <source>
        <dbReference type="ARBA" id="ARBA00022982"/>
    </source>
</evidence>
<protein>
    <recommendedName>
        <fullName evidence="3">Phycobiliprotein ApcE</fullName>
    </recommendedName>
    <alternativeName>
        <fullName evidence="20">Anchor polypeptide</fullName>
    </alternativeName>
    <alternativeName>
        <fullName evidence="19">PBS-anchor protein</fullName>
    </alternativeName>
    <alternativeName>
        <fullName evidence="18">Phycobilisome linker polypeptide</fullName>
    </alternativeName>
</protein>
<keyword evidence="15" id="KW-0456">Lyase</keyword>
<keyword evidence="6" id="KW-0602">Photosynthesis</keyword>
<dbReference type="GO" id="GO:0016829">
    <property type="term" value="F:lyase activity"/>
    <property type="evidence" value="ECO:0007669"/>
    <property type="project" value="UniProtKB-KW"/>
</dbReference>
<gene>
    <name evidence="23" type="primary">apcE</name>
    <name evidence="23" type="ORF">CspTHAL103_007</name>
</gene>
<keyword evidence="10 21" id="KW-0605">Phycobilisome</keyword>
<keyword evidence="7" id="KW-0042">Antenna complex</keyword>
<dbReference type="InterPro" id="IPR001297">
    <property type="entry name" value="PBS_linker_dom"/>
</dbReference>
<dbReference type="PROSITE" id="PS51445">
    <property type="entry name" value="PBS_LINKER"/>
    <property type="match status" value="3"/>
</dbReference>
<keyword evidence="14" id="KW-0472">Membrane</keyword>
<dbReference type="InterPro" id="IPR009050">
    <property type="entry name" value="Globin-like_sf"/>
</dbReference>
<evidence type="ECO:0000256" key="9">
    <source>
        <dbReference type="ARBA" id="ARBA00022737"/>
    </source>
</evidence>
<sequence length="872" mass="100314">MNVKISSGSAPIKPSLFKTIPLSSILSAERRDQFLNLGELSDLSIYFKLSLQRLDIVKTISNNANFIISSTADRIFVGGSPLSFLERPQASVTLTAEEASSTADQLFNRKVSTNFLQNLFNSGIDIPAGFRPINIVRYGNVRMKKSMRDLDWFLRYLSYAIIIGDPNILTVNIRGLKNLINSACPSTALLVALKQMQSTTVSLFKYNIESQDLVFMYFNKLILEFESSNSNDRIRKSFDLSLQGLQLPDVYFQSFNQPFKFVMKSNLSNDEKNAIIKACYRQIFERDIQKAYGLGISPLESKVRNGEISLKEFIRSLAKSTLYRKNFYEGFVNSRVVELAFRHLLGRGLSSLEEFRKYFSILSINGLSSLIDSIINSNEYSDYFGEETVPYLRSLGSEAQECNNWGVKLSLFNYSAPFRKIPQFITLFKDYSNPLPNQHPYGILNDPLNIQFGAIFKNPYIGLNFHPAFISRNVRRILIHKGPGIFNQLNYKNTINEKSLNIKNIIMNDGKTSISKILNATYLRIFGRYIYSEEKVALISLEEEFSRKLLTVREFVRQLAKSEIFRSLYWSKFYICKSIEYIHIRILGRPTYGRSELNHYFDIAYKQGFYGFIDSLIDSTEYKNVFGDHVIPYERYITSSNFALSNFKNASNLKNNLYKLTTKKLDKFVQLAEIQSNRSLVSIKKILKQGVPRKRDQIVTFEVSNYNDLNQLITIFRASLQQVFERDINPYIIGPEFETIKNSFLEGKLTVKNLIEQLGKSKLYISQFYTPYPNTQVIDYCIKHFLGRAPKNQLEIRYYNQILSSFGIVKVISTIINSSEYEVLFGENTVPFRRFPTLPAANFPNTQKLYNKQTKQKTTSIAPSLSKFVGVE</sequence>